<name>A0A177Y8K2_9NOCA</name>
<dbReference type="Proteomes" id="UP000077519">
    <property type="component" value="Unassembled WGS sequence"/>
</dbReference>
<keyword evidence="2" id="KW-1185">Reference proteome</keyword>
<evidence type="ECO:0000313" key="1">
    <source>
        <dbReference type="EMBL" id="OAK51835.1"/>
    </source>
</evidence>
<dbReference type="RefSeq" id="WP_068429625.1">
    <property type="nucleotide sequence ID" value="NZ_LVHI01000032.1"/>
</dbReference>
<gene>
    <name evidence="1" type="ORF">A3K89_09075</name>
</gene>
<organism evidence="1 2">
    <name type="scientific">Rhodococcoides kyotonense</name>
    <dbReference type="NCBI Taxonomy" id="398843"/>
    <lineage>
        <taxon>Bacteria</taxon>
        <taxon>Bacillati</taxon>
        <taxon>Actinomycetota</taxon>
        <taxon>Actinomycetes</taxon>
        <taxon>Mycobacteriales</taxon>
        <taxon>Nocardiaceae</taxon>
        <taxon>Rhodococcoides</taxon>
    </lineage>
</organism>
<sequence>MSSFVTGVTLDSFDQLPAHTRRCRFWVLDPGVDTPSSDSLDLEFENEAWLSMIMLEWGSCGQMLSTGGESIGCALYAPPGAVPRASAFPTSPVSADAVLLTTLRVESEVDREDHSAALMQAVVADLVNRGVRALEAFGIRKTAEDANTGPTATSRLTCSDTVCMIDADFLEKMGFDVVAPHHRYPRLRLELDRDHGWKQDVESALERLLLAASLTMVDIEHKDPVGVG</sequence>
<evidence type="ECO:0008006" key="3">
    <source>
        <dbReference type="Google" id="ProtNLM"/>
    </source>
</evidence>
<accession>A0A177Y8K2</accession>
<evidence type="ECO:0000313" key="2">
    <source>
        <dbReference type="Proteomes" id="UP000077519"/>
    </source>
</evidence>
<comment type="caution">
    <text evidence="1">The sequence shown here is derived from an EMBL/GenBank/DDBJ whole genome shotgun (WGS) entry which is preliminary data.</text>
</comment>
<protein>
    <recommendedName>
        <fullName evidence="3">GNAT family N-acetyltransferase</fullName>
    </recommendedName>
</protein>
<dbReference type="AlphaFoldDB" id="A0A177Y8K2"/>
<dbReference type="EMBL" id="LVHI01000032">
    <property type="protein sequence ID" value="OAK51835.1"/>
    <property type="molecule type" value="Genomic_DNA"/>
</dbReference>
<proteinExistence type="predicted"/>
<reference evidence="1 2" key="1">
    <citation type="submission" date="2016-03" db="EMBL/GenBank/DDBJ databases">
        <title>Genome sequence of Rhodococcus kyotonensis KB10.</title>
        <authorList>
            <person name="Jeong H."/>
            <person name="Hong C.E."/>
            <person name="Jo S.H."/>
            <person name="Park J.M."/>
        </authorList>
    </citation>
    <scope>NUCLEOTIDE SEQUENCE [LARGE SCALE GENOMIC DNA]</scope>
    <source>
        <strain evidence="1 2">KB10</strain>
    </source>
</reference>